<dbReference type="Pfam" id="PF04434">
    <property type="entry name" value="SWIM"/>
    <property type="match status" value="1"/>
</dbReference>
<feature type="domain" description="SWIM-type" evidence="5">
    <location>
        <begin position="120"/>
        <end position="152"/>
    </location>
</feature>
<accession>A0A8R7JYB1</accession>
<evidence type="ECO:0000256" key="1">
    <source>
        <dbReference type="ARBA" id="ARBA00022723"/>
    </source>
</evidence>
<evidence type="ECO:0000313" key="6">
    <source>
        <dbReference type="EnsemblPlants" id="TuG1812G0100001501.01.T01"/>
    </source>
</evidence>
<evidence type="ECO:0000256" key="2">
    <source>
        <dbReference type="ARBA" id="ARBA00022771"/>
    </source>
</evidence>
<keyword evidence="1" id="KW-0479">Metal-binding</keyword>
<dbReference type="EnsemblPlants" id="TuG1812G0100001501.01.T01">
    <property type="protein sequence ID" value="TuG1812G0100001501.01.T01"/>
    <property type="gene ID" value="TuG1812G0100001501.01"/>
</dbReference>
<reference evidence="6" key="2">
    <citation type="submission" date="2018-03" db="EMBL/GenBank/DDBJ databases">
        <title>The Triticum urartu genome reveals the dynamic nature of wheat genome evolution.</title>
        <authorList>
            <person name="Ling H."/>
            <person name="Ma B."/>
            <person name="Shi X."/>
            <person name="Liu H."/>
            <person name="Dong L."/>
            <person name="Sun H."/>
            <person name="Cao Y."/>
            <person name="Gao Q."/>
            <person name="Zheng S."/>
            <person name="Li Y."/>
            <person name="Yu Y."/>
            <person name="Du H."/>
            <person name="Qi M."/>
            <person name="Li Y."/>
            <person name="Yu H."/>
            <person name="Cui Y."/>
            <person name="Wang N."/>
            <person name="Chen C."/>
            <person name="Wu H."/>
            <person name="Zhao Y."/>
            <person name="Zhang J."/>
            <person name="Li Y."/>
            <person name="Zhou W."/>
            <person name="Zhang B."/>
            <person name="Hu W."/>
            <person name="Eijk M."/>
            <person name="Tang J."/>
            <person name="Witsenboer H."/>
            <person name="Zhao S."/>
            <person name="Li Z."/>
            <person name="Zhang A."/>
            <person name="Wang D."/>
            <person name="Liang C."/>
        </authorList>
    </citation>
    <scope>NUCLEOTIDE SEQUENCE [LARGE SCALE GENOMIC DNA]</scope>
    <source>
        <strain evidence="6">cv. G1812</strain>
    </source>
</reference>
<dbReference type="Proteomes" id="UP000015106">
    <property type="component" value="Chromosome 1"/>
</dbReference>
<dbReference type="PROSITE" id="PS50966">
    <property type="entry name" value="ZF_SWIM"/>
    <property type="match status" value="1"/>
</dbReference>
<evidence type="ECO:0000256" key="4">
    <source>
        <dbReference type="PROSITE-ProRule" id="PRU00325"/>
    </source>
</evidence>
<dbReference type="GO" id="GO:0008270">
    <property type="term" value="F:zinc ion binding"/>
    <property type="evidence" value="ECO:0007669"/>
    <property type="project" value="UniProtKB-KW"/>
</dbReference>
<name>A0A8R7JYB1_TRIUA</name>
<evidence type="ECO:0000313" key="7">
    <source>
        <dbReference type="Proteomes" id="UP000015106"/>
    </source>
</evidence>
<protein>
    <recommendedName>
        <fullName evidence="5">SWIM-type domain-containing protein</fullName>
    </recommendedName>
</protein>
<keyword evidence="3" id="KW-0862">Zinc</keyword>
<evidence type="ECO:0000259" key="5">
    <source>
        <dbReference type="PROSITE" id="PS50966"/>
    </source>
</evidence>
<dbReference type="InterPro" id="IPR006564">
    <property type="entry name" value="Znf_PMZ"/>
</dbReference>
<sequence length="244" mass="28186">MKDISLDAYKWLHELEPYTWVRAFQSDLPKCDILLNNNCEVFNKYILDARELPILSMLERIKGQLMQRHYSKQLEAEKMKGNICPKIKKKVEKLTEWANLCYVEGAGDGVFQVGDRGVNFLVDWHTNECSCKRWQKSGTPCIHAIACARHERVDPLSLVNQCYSVNMFKMAYKNIIYPCRDMTEWEKMNGPPVLPPLYTKQVGRPCKSRRKAPGEVICSNGGKKMSRHGVIMHCNYCGEPDHNI</sequence>
<keyword evidence="2 4" id="KW-0863">Zinc-finger</keyword>
<dbReference type="InterPro" id="IPR007527">
    <property type="entry name" value="Znf_SWIM"/>
</dbReference>
<dbReference type="PANTHER" id="PTHR31973:SF191">
    <property type="entry name" value="OS05G0489400 PROTEIN"/>
    <property type="match status" value="1"/>
</dbReference>
<evidence type="ECO:0000256" key="3">
    <source>
        <dbReference type="ARBA" id="ARBA00022833"/>
    </source>
</evidence>
<keyword evidence="7" id="KW-1185">Reference proteome</keyword>
<proteinExistence type="predicted"/>
<reference evidence="7" key="1">
    <citation type="journal article" date="2013" name="Nature">
        <title>Draft genome of the wheat A-genome progenitor Triticum urartu.</title>
        <authorList>
            <person name="Ling H.Q."/>
            <person name="Zhao S."/>
            <person name="Liu D."/>
            <person name="Wang J."/>
            <person name="Sun H."/>
            <person name="Zhang C."/>
            <person name="Fan H."/>
            <person name="Li D."/>
            <person name="Dong L."/>
            <person name="Tao Y."/>
            <person name="Gao C."/>
            <person name="Wu H."/>
            <person name="Li Y."/>
            <person name="Cui Y."/>
            <person name="Guo X."/>
            <person name="Zheng S."/>
            <person name="Wang B."/>
            <person name="Yu K."/>
            <person name="Liang Q."/>
            <person name="Yang W."/>
            <person name="Lou X."/>
            <person name="Chen J."/>
            <person name="Feng M."/>
            <person name="Jian J."/>
            <person name="Zhang X."/>
            <person name="Luo G."/>
            <person name="Jiang Y."/>
            <person name="Liu J."/>
            <person name="Wang Z."/>
            <person name="Sha Y."/>
            <person name="Zhang B."/>
            <person name="Wu H."/>
            <person name="Tang D."/>
            <person name="Shen Q."/>
            <person name="Xue P."/>
            <person name="Zou S."/>
            <person name="Wang X."/>
            <person name="Liu X."/>
            <person name="Wang F."/>
            <person name="Yang Y."/>
            <person name="An X."/>
            <person name="Dong Z."/>
            <person name="Zhang K."/>
            <person name="Zhang X."/>
            <person name="Luo M.C."/>
            <person name="Dvorak J."/>
            <person name="Tong Y."/>
            <person name="Wang J."/>
            <person name="Yang H."/>
            <person name="Li Z."/>
            <person name="Wang D."/>
            <person name="Zhang A."/>
            <person name="Wang J."/>
        </authorList>
    </citation>
    <scope>NUCLEOTIDE SEQUENCE</scope>
    <source>
        <strain evidence="7">cv. G1812</strain>
    </source>
</reference>
<dbReference type="SMART" id="SM00575">
    <property type="entry name" value="ZnF_PMZ"/>
    <property type="match status" value="1"/>
</dbReference>
<reference evidence="6" key="3">
    <citation type="submission" date="2022-06" db="UniProtKB">
        <authorList>
            <consortium name="EnsemblPlants"/>
        </authorList>
    </citation>
    <scope>IDENTIFICATION</scope>
</reference>
<dbReference type="PANTHER" id="PTHR31973">
    <property type="entry name" value="POLYPROTEIN, PUTATIVE-RELATED"/>
    <property type="match status" value="1"/>
</dbReference>
<dbReference type="AlphaFoldDB" id="A0A8R7JYB1"/>
<dbReference type="Gramene" id="TuG1812G0100001501.01.T01">
    <property type="protein sequence ID" value="TuG1812G0100001501.01.T01"/>
    <property type="gene ID" value="TuG1812G0100001501.01"/>
</dbReference>
<organism evidence="6 7">
    <name type="scientific">Triticum urartu</name>
    <name type="common">Red wild einkorn</name>
    <name type="synonym">Crithodium urartu</name>
    <dbReference type="NCBI Taxonomy" id="4572"/>
    <lineage>
        <taxon>Eukaryota</taxon>
        <taxon>Viridiplantae</taxon>
        <taxon>Streptophyta</taxon>
        <taxon>Embryophyta</taxon>
        <taxon>Tracheophyta</taxon>
        <taxon>Spermatophyta</taxon>
        <taxon>Magnoliopsida</taxon>
        <taxon>Liliopsida</taxon>
        <taxon>Poales</taxon>
        <taxon>Poaceae</taxon>
        <taxon>BOP clade</taxon>
        <taxon>Pooideae</taxon>
        <taxon>Triticodae</taxon>
        <taxon>Triticeae</taxon>
        <taxon>Triticinae</taxon>
        <taxon>Triticum</taxon>
    </lineage>
</organism>